<comment type="caution">
    <text evidence="4">The sequence shown here is derived from an EMBL/GenBank/DDBJ whole genome shotgun (WGS) entry which is preliminary data.</text>
</comment>
<dbReference type="Proteomes" id="UP000623250">
    <property type="component" value="Unassembled WGS sequence"/>
</dbReference>
<accession>A0A8I1GEK4</accession>
<evidence type="ECO:0000313" key="4">
    <source>
        <dbReference type="EMBL" id="MBJ7543098.1"/>
    </source>
</evidence>
<dbReference type="GO" id="GO:0008168">
    <property type="term" value="F:methyltransferase activity"/>
    <property type="evidence" value="ECO:0007669"/>
    <property type="project" value="UniProtKB-KW"/>
</dbReference>
<evidence type="ECO:0000313" key="5">
    <source>
        <dbReference type="Proteomes" id="UP000623250"/>
    </source>
</evidence>
<dbReference type="RefSeq" id="WP_037241064.1">
    <property type="nucleotide sequence ID" value="NZ_JAEMUK010000011.1"/>
</dbReference>
<reference evidence="4 5" key="1">
    <citation type="submission" date="2020-12" db="EMBL/GenBank/DDBJ databases">
        <title>Revised draft genomes of Rhodomicrobium vannielii ATCC 17100 and Rhodomicrobium udaipurense JA643.</title>
        <authorList>
            <person name="Conners E.M."/>
            <person name="Davenport E.J."/>
            <person name="Bose A."/>
        </authorList>
    </citation>
    <scope>NUCLEOTIDE SEQUENCE [LARGE SCALE GENOMIC DNA]</scope>
    <source>
        <strain evidence="4 5">JA643</strain>
    </source>
</reference>
<evidence type="ECO:0000256" key="1">
    <source>
        <dbReference type="ARBA" id="ARBA00022603"/>
    </source>
</evidence>
<dbReference type="Pfam" id="PF05175">
    <property type="entry name" value="MTS"/>
    <property type="match status" value="1"/>
</dbReference>
<sequence length="255" mass="26315">MTSSVTFTCDAFLDGRVTLRQPKPGFRSGLDAVFLAAACPAQAGERVLEAGCGAGAASLCLIARVPGVSVTGVEIDAGLAALARENATENDLAAQFTIANADLTASWTELEAAGLFREAYDHVIANPPFFEHGRTRPSKDARNGRARAMAEGGFEDWARFLAAAARPSASATVIHTADALPQILAAFDRRFGALSILPLHPKAGAPAIRVIVSGIKGSRAPASILPGVVLHEADGAPTAAATAILRHGQSLSLRG</sequence>
<dbReference type="InterPro" id="IPR050210">
    <property type="entry name" value="tRNA_Adenine-N(6)_MTase"/>
</dbReference>
<dbReference type="Gene3D" id="3.40.50.150">
    <property type="entry name" value="Vaccinia Virus protein VP39"/>
    <property type="match status" value="1"/>
</dbReference>
<dbReference type="InterPro" id="IPR029063">
    <property type="entry name" value="SAM-dependent_MTases_sf"/>
</dbReference>
<dbReference type="PANTHER" id="PTHR47739">
    <property type="entry name" value="TRNA1(VAL) (ADENINE(37)-N6)-METHYLTRANSFERASE"/>
    <property type="match status" value="1"/>
</dbReference>
<feature type="domain" description="Methyltransferase small" evidence="3">
    <location>
        <begin position="34"/>
        <end position="135"/>
    </location>
</feature>
<protein>
    <submittedName>
        <fullName evidence="4">Methyltransferase</fullName>
    </submittedName>
</protein>
<keyword evidence="4" id="KW-0808">Transferase</keyword>
<dbReference type="GO" id="GO:0032259">
    <property type="term" value="P:methylation"/>
    <property type="evidence" value="ECO:0007669"/>
    <property type="project" value="UniProtKB-KW"/>
</dbReference>
<organism evidence="4 5">
    <name type="scientific">Rhodomicrobium udaipurense</name>
    <dbReference type="NCBI Taxonomy" id="1202716"/>
    <lineage>
        <taxon>Bacteria</taxon>
        <taxon>Pseudomonadati</taxon>
        <taxon>Pseudomonadota</taxon>
        <taxon>Alphaproteobacteria</taxon>
        <taxon>Hyphomicrobiales</taxon>
        <taxon>Hyphomicrobiaceae</taxon>
        <taxon>Rhodomicrobium</taxon>
    </lineage>
</organism>
<dbReference type="SUPFAM" id="SSF53335">
    <property type="entry name" value="S-adenosyl-L-methionine-dependent methyltransferases"/>
    <property type="match status" value="1"/>
</dbReference>
<dbReference type="CDD" id="cd02440">
    <property type="entry name" value="AdoMet_MTases"/>
    <property type="match status" value="1"/>
</dbReference>
<keyword evidence="2" id="KW-0949">S-adenosyl-L-methionine</keyword>
<proteinExistence type="predicted"/>
<dbReference type="PANTHER" id="PTHR47739:SF1">
    <property type="entry name" value="TRNA1(VAL) (ADENINE(37)-N6)-METHYLTRANSFERASE"/>
    <property type="match status" value="1"/>
</dbReference>
<dbReference type="EMBL" id="JAEMUK010000011">
    <property type="protein sequence ID" value="MBJ7543098.1"/>
    <property type="molecule type" value="Genomic_DNA"/>
</dbReference>
<dbReference type="AlphaFoldDB" id="A0A8I1GEK4"/>
<evidence type="ECO:0000256" key="2">
    <source>
        <dbReference type="ARBA" id="ARBA00022691"/>
    </source>
</evidence>
<dbReference type="InterPro" id="IPR007848">
    <property type="entry name" value="Small_mtfrase_dom"/>
</dbReference>
<gene>
    <name evidence="4" type="ORF">JDN41_05945</name>
</gene>
<keyword evidence="1 4" id="KW-0489">Methyltransferase</keyword>
<keyword evidence="5" id="KW-1185">Reference proteome</keyword>
<evidence type="ECO:0000259" key="3">
    <source>
        <dbReference type="Pfam" id="PF05175"/>
    </source>
</evidence>
<name>A0A8I1GEK4_9HYPH</name>